<gene>
    <name evidence="1" type="ORF">METZ01_LOCUS352624</name>
</gene>
<proteinExistence type="predicted"/>
<protein>
    <recommendedName>
        <fullName evidence="2">Cytidyltransferase-like domain-containing protein</fullName>
    </recommendedName>
</protein>
<accession>A0A382RQN9</accession>
<dbReference type="SUPFAM" id="SSF52374">
    <property type="entry name" value="Nucleotidylyl transferase"/>
    <property type="match status" value="1"/>
</dbReference>
<evidence type="ECO:0008006" key="2">
    <source>
        <dbReference type="Google" id="ProtNLM"/>
    </source>
</evidence>
<dbReference type="AlphaFoldDB" id="A0A382RQN9"/>
<feature type="non-terminal residue" evidence="1">
    <location>
        <position position="133"/>
    </location>
</feature>
<reference evidence="1" key="1">
    <citation type="submission" date="2018-05" db="EMBL/GenBank/DDBJ databases">
        <authorList>
            <person name="Lanie J.A."/>
            <person name="Ng W.-L."/>
            <person name="Kazmierczak K.M."/>
            <person name="Andrzejewski T.M."/>
            <person name="Davidsen T.M."/>
            <person name="Wayne K.J."/>
            <person name="Tettelin H."/>
            <person name="Glass J.I."/>
            <person name="Rusch D."/>
            <person name="Podicherti R."/>
            <person name="Tsui H.-C.T."/>
            <person name="Winkler M.E."/>
        </authorList>
    </citation>
    <scope>NUCLEOTIDE SEQUENCE</scope>
</reference>
<dbReference type="EMBL" id="UINC01123355">
    <property type="protein sequence ID" value="SVC99770.1"/>
    <property type="molecule type" value="Genomic_DNA"/>
</dbReference>
<sequence length="133" mass="14668">MNPPTIGHAKLVDVIKGQPGDPFLFLSHTQKPKTDPLSFAEKVFFARKCFGTGITIGHDSVKTIIDCCKFLYGRKYTDLIYVAGDDRVKPFDDLLNKYNGGDDYQFNSINVISAGQRDPDAEGAEGMSASKMK</sequence>
<evidence type="ECO:0000313" key="1">
    <source>
        <dbReference type="EMBL" id="SVC99770.1"/>
    </source>
</evidence>
<name>A0A382RQN9_9ZZZZ</name>
<organism evidence="1">
    <name type="scientific">marine metagenome</name>
    <dbReference type="NCBI Taxonomy" id="408172"/>
    <lineage>
        <taxon>unclassified sequences</taxon>
        <taxon>metagenomes</taxon>
        <taxon>ecological metagenomes</taxon>
    </lineage>
</organism>